<proteinExistence type="predicted"/>
<protein>
    <recommendedName>
        <fullName evidence="2">DUF6535 domain-containing protein</fullName>
    </recommendedName>
</protein>
<comment type="caution">
    <text evidence="3">The sequence shown here is derived from an EMBL/GenBank/DDBJ whole genome shotgun (WGS) entry which is preliminary data.</text>
</comment>
<name>A0AA39TUP7_9AGAR</name>
<evidence type="ECO:0000313" key="3">
    <source>
        <dbReference type="EMBL" id="KAK0470682.1"/>
    </source>
</evidence>
<keyword evidence="1" id="KW-0812">Transmembrane</keyword>
<sequence length="127" mass="14547">VKKYGNKLCKGWKENIDTLLAGLFSAVVMAFTVESYQWLQPNSSNISAQLLLQISWQLSDPNATVQANAVTDFSLSHTSRWINVFWFLSLTLSFMTVVISILCKQWLQEYQKDPSLPYREALALRQL</sequence>
<dbReference type="Pfam" id="PF20153">
    <property type="entry name" value="DUF6535"/>
    <property type="match status" value="1"/>
</dbReference>
<organism evidence="3 4">
    <name type="scientific">Armillaria novae-zelandiae</name>
    <dbReference type="NCBI Taxonomy" id="153914"/>
    <lineage>
        <taxon>Eukaryota</taxon>
        <taxon>Fungi</taxon>
        <taxon>Dikarya</taxon>
        <taxon>Basidiomycota</taxon>
        <taxon>Agaricomycotina</taxon>
        <taxon>Agaricomycetes</taxon>
        <taxon>Agaricomycetidae</taxon>
        <taxon>Agaricales</taxon>
        <taxon>Marasmiineae</taxon>
        <taxon>Physalacriaceae</taxon>
        <taxon>Armillaria</taxon>
    </lineage>
</organism>
<accession>A0AA39TUP7</accession>
<evidence type="ECO:0000259" key="2">
    <source>
        <dbReference type="Pfam" id="PF20153"/>
    </source>
</evidence>
<dbReference type="EMBL" id="JAUEPR010000061">
    <property type="protein sequence ID" value="KAK0470682.1"/>
    <property type="molecule type" value="Genomic_DNA"/>
</dbReference>
<feature type="transmembrane region" description="Helical" evidence="1">
    <location>
        <begin position="20"/>
        <end position="39"/>
    </location>
</feature>
<feature type="non-terminal residue" evidence="3">
    <location>
        <position position="1"/>
    </location>
</feature>
<reference evidence="3" key="1">
    <citation type="submission" date="2023-06" db="EMBL/GenBank/DDBJ databases">
        <authorList>
            <consortium name="Lawrence Berkeley National Laboratory"/>
            <person name="Ahrendt S."/>
            <person name="Sahu N."/>
            <person name="Indic B."/>
            <person name="Wong-Bajracharya J."/>
            <person name="Merenyi Z."/>
            <person name="Ke H.-M."/>
            <person name="Monk M."/>
            <person name="Kocsube S."/>
            <person name="Drula E."/>
            <person name="Lipzen A."/>
            <person name="Balint B."/>
            <person name="Henrissat B."/>
            <person name="Andreopoulos B."/>
            <person name="Martin F.M."/>
            <person name="Harder C.B."/>
            <person name="Rigling D."/>
            <person name="Ford K.L."/>
            <person name="Foster G.D."/>
            <person name="Pangilinan J."/>
            <person name="Papanicolaou A."/>
            <person name="Barry K."/>
            <person name="LaButti K."/>
            <person name="Viragh M."/>
            <person name="Koriabine M."/>
            <person name="Yan M."/>
            <person name="Riley R."/>
            <person name="Champramary S."/>
            <person name="Plett K.L."/>
            <person name="Tsai I.J."/>
            <person name="Slot J."/>
            <person name="Sipos G."/>
            <person name="Plett J."/>
            <person name="Nagy L.G."/>
            <person name="Grigoriev I.V."/>
        </authorList>
    </citation>
    <scope>NUCLEOTIDE SEQUENCE</scope>
    <source>
        <strain evidence="3">ICMP 16352</strain>
    </source>
</reference>
<gene>
    <name evidence="3" type="ORF">IW261DRAFT_1345278</name>
</gene>
<feature type="domain" description="DUF6535" evidence="2">
    <location>
        <begin position="2"/>
        <end position="127"/>
    </location>
</feature>
<keyword evidence="1" id="KW-0472">Membrane</keyword>
<dbReference type="Proteomes" id="UP001175227">
    <property type="component" value="Unassembled WGS sequence"/>
</dbReference>
<keyword evidence="4" id="KW-1185">Reference proteome</keyword>
<evidence type="ECO:0000256" key="1">
    <source>
        <dbReference type="SAM" id="Phobius"/>
    </source>
</evidence>
<evidence type="ECO:0000313" key="4">
    <source>
        <dbReference type="Proteomes" id="UP001175227"/>
    </source>
</evidence>
<keyword evidence="1" id="KW-1133">Transmembrane helix</keyword>
<dbReference type="AlphaFoldDB" id="A0AA39TUP7"/>
<feature type="transmembrane region" description="Helical" evidence="1">
    <location>
        <begin position="84"/>
        <end position="103"/>
    </location>
</feature>
<dbReference type="InterPro" id="IPR045338">
    <property type="entry name" value="DUF6535"/>
</dbReference>